<evidence type="ECO:0000256" key="1">
    <source>
        <dbReference type="ARBA" id="ARBA00001974"/>
    </source>
</evidence>
<evidence type="ECO:0000259" key="6">
    <source>
        <dbReference type="PROSITE" id="PS51387"/>
    </source>
</evidence>
<keyword evidence="8" id="KW-1185">Reference proteome</keyword>
<comment type="cofactor">
    <cofactor evidence="1">
        <name>FAD</name>
        <dbReference type="ChEBI" id="CHEBI:57692"/>
    </cofactor>
</comment>
<keyword evidence="4" id="KW-0274">FAD</keyword>
<proteinExistence type="inferred from homology"/>
<dbReference type="Gene3D" id="3.30.465.10">
    <property type="match status" value="1"/>
</dbReference>
<organism evidence="7 8">
    <name type="scientific">Ruegeria marina</name>
    <dbReference type="NCBI Taxonomy" id="639004"/>
    <lineage>
        <taxon>Bacteria</taxon>
        <taxon>Pseudomonadati</taxon>
        <taxon>Pseudomonadota</taxon>
        <taxon>Alphaproteobacteria</taxon>
        <taxon>Rhodobacterales</taxon>
        <taxon>Roseobacteraceae</taxon>
        <taxon>Ruegeria</taxon>
    </lineage>
</organism>
<keyword evidence="3" id="KW-0285">Flavoprotein</keyword>
<dbReference type="PANTHER" id="PTHR42973:SF39">
    <property type="entry name" value="FAD-BINDING PCMH-TYPE DOMAIN-CONTAINING PROTEIN"/>
    <property type="match status" value="1"/>
</dbReference>
<reference evidence="8" key="1">
    <citation type="submission" date="2016-10" db="EMBL/GenBank/DDBJ databases">
        <authorList>
            <person name="Varghese N."/>
            <person name="Submissions S."/>
        </authorList>
    </citation>
    <scope>NUCLEOTIDE SEQUENCE [LARGE SCALE GENOMIC DNA]</scope>
    <source>
        <strain evidence="8">CGMCC 1.9108</strain>
    </source>
</reference>
<dbReference type="AlphaFoldDB" id="A0A1G6VWK3"/>
<evidence type="ECO:0000256" key="3">
    <source>
        <dbReference type="ARBA" id="ARBA00022630"/>
    </source>
</evidence>
<dbReference type="Proteomes" id="UP000199628">
    <property type="component" value="Unassembled WGS sequence"/>
</dbReference>
<dbReference type="InterPro" id="IPR036318">
    <property type="entry name" value="FAD-bd_PCMH-like_sf"/>
</dbReference>
<evidence type="ECO:0000313" key="8">
    <source>
        <dbReference type="Proteomes" id="UP000199628"/>
    </source>
</evidence>
<dbReference type="Gene3D" id="3.30.43.10">
    <property type="entry name" value="Uridine Diphospho-n-acetylenolpyruvylglucosamine Reductase, domain 2"/>
    <property type="match status" value="1"/>
</dbReference>
<dbReference type="Gene3D" id="3.40.462.20">
    <property type="match status" value="1"/>
</dbReference>
<dbReference type="RefSeq" id="WP_176828006.1">
    <property type="nucleotide sequence ID" value="NZ_FMZV01000008.1"/>
</dbReference>
<evidence type="ECO:0000256" key="2">
    <source>
        <dbReference type="ARBA" id="ARBA00005466"/>
    </source>
</evidence>
<dbReference type="PROSITE" id="PS51387">
    <property type="entry name" value="FAD_PCMH"/>
    <property type="match status" value="1"/>
</dbReference>
<comment type="similarity">
    <text evidence="2">Belongs to the oxygen-dependent FAD-linked oxidoreductase family.</text>
</comment>
<sequence>MTYDEFTSRLRGTAITAYDPGYSASCDALVWNARKPDRRARVIVRAADVSDVQEAIRYARHHGLGVSARTGGHQFTGIAMKADMVIDLGAFDSLRIDTAAREASIGPAVTNTRLAAALDRHGLAFPVGHCASVPMGGYLLGGGIGWNANAWGIACHSVRSVDVVLADGQIVTASADSHPDLFWAARGAGPSFFGIVTGYRVALQDGPKALTTVVRVYPAARLGEIARWAEGAVAQAPSNVEFTVKIDTGPDGPVIAAIASVFATTEAEAQQTLLKLGHSAPESPIAMMGPMPTPFQALYEITGASTPPGARYGVDCIWSDAAFGDVLARLVQGIGTAPSPRSFGLLALRSNASAVPDISAFSVSGRMMATIYGIWDDEGADNANMAWLRGLSGQLVPSANGAYVGEADLDGAEHRLPILSDAVRLKLDGIRNRYDPENLFRKQPTATGRHAA</sequence>
<feature type="domain" description="FAD-binding PCMH-type" evidence="6">
    <location>
        <begin position="35"/>
        <end position="206"/>
    </location>
</feature>
<dbReference type="InterPro" id="IPR016166">
    <property type="entry name" value="FAD-bd_PCMH"/>
</dbReference>
<evidence type="ECO:0000256" key="4">
    <source>
        <dbReference type="ARBA" id="ARBA00022827"/>
    </source>
</evidence>
<evidence type="ECO:0000256" key="5">
    <source>
        <dbReference type="ARBA" id="ARBA00023002"/>
    </source>
</evidence>
<dbReference type="InterPro" id="IPR016169">
    <property type="entry name" value="FAD-bd_PCMH_sub2"/>
</dbReference>
<dbReference type="InterPro" id="IPR006094">
    <property type="entry name" value="Oxid_FAD_bind_N"/>
</dbReference>
<dbReference type="GO" id="GO:0016491">
    <property type="term" value="F:oxidoreductase activity"/>
    <property type="evidence" value="ECO:0007669"/>
    <property type="project" value="UniProtKB-KW"/>
</dbReference>
<evidence type="ECO:0000313" key="7">
    <source>
        <dbReference type="EMBL" id="SDD58012.1"/>
    </source>
</evidence>
<accession>A0A1G6VWK3</accession>
<dbReference type="InterPro" id="IPR050416">
    <property type="entry name" value="FAD-linked_Oxidoreductase"/>
</dbReference>
<gene>
    <name evidence="7" type="ORF">SAMN04488239_108181</name>
</gene>
<dbReference type="STRING" id="639004.SAMN04488239_108181"/>
<dbReference type="Pfam" id="PF01565">
    <property type="entry name" value="FAD_binding_4"/>
    <property type="match status" value="1"/>
</dbReference>
<dbReference type="InterPro" id="IPR016167">
    <property type="entry name" value="FAD-bd_PCMH_sub1"/>
</dbReference>
<dbReference type="PANTHER" id="PTHR42973">
    <property type="entry name" value="BINDING OXIDOREDUCTASE, PUTATIVE (AFU_ORTHOLOGUE AFUA_1G17690)-RELATED"/>
    <property type="match status" value="1"/>
</dbReference>
<dbReference type="GO" id="GO:0071949">
    <property type="term" value="F:FAD binding"/>
    <property type="evidence" value="ECO:0007669"/>
    <property type="project" value="InterPro"/>
</dbReference>
<name>A0A1G6VWK3_9RHOB</name>
<dbReference type="EMBL" id="FMZV01000008">
    <property type="protein sequence ID" value="SDD58012.1"/>
    <property type="molecule type" value="Genomic_DNA"/>
</dbReference>
<keyword evidence="5" id="KW-0560">Oxidoreductase</keyword>
<protein>
    <submittedName>
        <fullName evidence="7">FAD/FMN-containing dehydrogenase</fullName>
    </submittedName>
</protein>
<dbReference type="SUPFAM" id="SSF56176">
    <property type="entry name" value="FAD-binding/transporter-associated domain-like"/>
    <property type="match status" value="1"/>
</dbReference>